<dbReference type="AlphaFoldDB" id="A0A381NJJ5"/>
<accession>A0A381NJJ5</accession>
<name>A0A381NJJ5_9ZZZZ</name>
<feature type="non-terminal residue" evidence="1">
    <location>
        <position position="1"/>
    </location>
</feature>
<protein>
    <submittedName>
        <fullName evidence="1">Uncharacterized protein</fullName>
    </submittedName>
</protein>
<proteinExistence type="predicted"/>
<organism evidence="1">
    <name type="scientific">marine metagenome</name>
    <dbReference type="NCBI Taxonomy" id="408172"/>
    <lineage>
        <taxon>unclassified sequences</taxon>
        <taxon>metagenomes</taxon>
        <taxon>ecological metagenomes</taxon>
    </lineage>
</organism>
<sequence length="67" mass="8050">VAEFVFQIDGREVTITKWEDVPAEFDHIIKFIPDPIPEEHTEEDHEQMALWNDRLQELMEKERARSN</sequence>
<dbReference type="EMBL" id="UINC01000403">
    <property type="protein sequence ID" value="SUZ54701.1"/>
    <property type="molecule type" value="Genomic_DNA"/>
</dbReference>
<gene>
    <name evidence="1" type="ORF">METZ01_LOCUS7555</name>
</gene>
<evidence type="ECO:0000313" key="1">
    <source>
        <dbReference type="EMBL" id="SUZ54701.1"/>
    </source>
</evidence>
<reference evidence="1" key="1">
    <citation type="submission" date="2018-05" db="EMBL/GenBank/DDBJ databases">
        <authorList>
            <person name="Lanie J.A."/>
            <person name="Ng W.-L."/>
            <person name="Kazmierczak K.M."/>
            <person name="Andrzejewski T.M."/>
            <person name="Davidsen T.M."/>
            <person name="Wayne K.J."/>
            <person name="Tettelin H."/>
            <person name="Glass J.I."/>
            <person name="Rusch D."/>
            <person name="Podicherti R."/>
            <person name="Tsui H.-C.T."/>
            <person name="Winkler M.E."/>
        </authorList>
    </citation>
    <scope>NUCLEOTIDE SEQUENCE</scope>
</reference>